<dbReference type="RefSeq" id="WP_342371681.1">
    <property type="nucleotide sequence ID" value="NZ_CP115965.1"/>
</dbReference>
<evidence type="ECO:0000313" key="3">
    <source>
        <dbReference type="Proteomes" id="UP001434337"/>
    </source>
</evidence>
<protein>
    <submittedName>
        <fullName evidence="2">DUF2550 domain-containing protein</fullName>
    </submittedName>
</protein>
<reference evidence="2 3" key="1">
    <citation type="journal article" date="2023" name="Environ Microbiome">
        <title>A coral-associated actinobacterium mitigates coral bleaching under heat stress.</title>
        <authorList>
            <person name="Li J."/>
            <person name="Zou Y."/>
            <person name="Li Q."/>
            <person name="Zhang J."/>
            <person name="Bourne D.G."/>
            <person name="Lyu Y."/>
            <person name="Liu C."/>
            <person name="Zhang S."/>
        </authorList>
    </citation>
    <scope>NUCLEOTIDE SEQUENCE [LARGE SCALE GENOMIC DNA]</scope>
    <source>
        <strain evidence="2 3">SCSIO 13291</strain>
    </source>
</reference>
<evidence type="ECO:0000313" key="2">
    <source>
        <dbReference type="EMBL" id="WZW97161.1"/>
    </source>
</evidence>
<dbReference type="EMBL" id="CP115965">
    <property type="protein sequence ID" value="WZW97161.1"/>
    <property type="molecule type" value="Genomic_DNA"/>
</dbReference>
<keyword evidence="1" id="KW-0812">Transmembrane</keyword>
<keyword evidence="1" id="KW-1133">Transmembrane helix</keyword>
<feature type="transmembrane region" description="Helical" evidence="1">
    <location>
        <begin position="6"/>
        <end position="28"/>
    </location>
</feature>
<keyword evidence="1" id="KW-0472">Membrane</keyword>
<dbReference type="Pfam" id="PF10739">
    <property type="entry name" value="DUF2550"/>
    <property type="match status" value="1"/>
</dbReference>
<evidence type="ECO:0000256" key="1">
    <source>
        <dbReference type="SAM" id="Phobius"/>
    </source>
</evidence>
<dbReference type="InterPro" id="IPR019675">
    <property type="entry name" value="DUF2550"/>
</dbReference>
<sequence length="148" mass="16304">MGDWVILTEIALLVVLAAIVVPVVGLFARRRWLSSRGRVFDCALRRGPHPRGSGWMLGTARYSANRLSWYRTYSLAIRPRVELGRDEIEVVRVHPATAHEKRDLLPDSIVVDLGGRHGGTQIAMDRDHLTAFLSWAEAAAPGGGLRGA</sequence>
<proteinExistence type="predicted"/>
<accession>A0ABZ3C319</accession>
<name>A0ABZ3C319_9ACTN</name>
<keyword evidence="3" id="KW-1185">Reference proteome</keyword>
<dbReference type="Proteomes" id="UP001434337">
    <property type="component" value="Chromosome"/>
</dbReference>
<gene>
    <name evidence="2" type="ORF">PCC79_09530</name>
</gene>
<organism evidence="2 3">
    <name type="scientific">Propioniciclava soli</name>
    <dbReference type="NCBI Taxonomy" id="2775081"/>
    <lineage>
        <taxon>Bacteria</taxon>
        <taxon>Bacillati</taxon>
        <taxon>Actinomycetota</taxon>
        <taxon>Actinomycetes</taxon>
        <taxon>Propionibacteriales</taxon>
        <taxon>Propionibacteriaceae</taxon>
        <taxon>Propioniciclava</taxon>
    </lineage>
</organism>